<feature type="domain" description="Smf/DprA SLOG" evidence="2">
    <location>
        <begin position="75"/>
        <end position="284"/>
    </location>
</feature>
<dbReference type="Gene3D" id="3.40.50.450">
    <property type="match status" value="1"/>
</dbReference>
<gene>
    <name evidence="3" type="primary">smf</name>
    <name evidence="3" type="ORF">J27TS8_15070</name>
</gene>
<protein>
    <submittedName>
        <fullName evidence="3">DNA processing protein DprA</fullName>
    </submittedName>
</protein>
<dbReference type="PANTHER" id="PTHR43022">
    <property type="entry name" value="PROTEIN SMF"/>
    <property type="match status" value="1"/>
</dbReference>
<organism evidence="3 4">
    <name type="scientific">Robertmurraya siralis</name>
    <dbReference type="NCBI Taxonomy" id="77777"/>
    <lineage>
        <taxon>Bacteria</taxon>
        <taxon>Bacillati</taxon>
        <taxon>Bacillota</taxon>
        <taxon>Bacilli</taxon>
        <taxon>Bacillales</taxon>
        <taxon>Bacillaceae</taxon>
        <taxon>Robertmurraya</taxon>
    </lineage>
</organism>
<dbReference type="InterPro" id="IPR003488">
    <property type="entry name" value="DprA"/>
</dbReference>
<accession>A0A919WGW2</accession>
<dbReference type="AlphaFoldDB" id="A0A919WGW2"/>
<dbReference type="RefSeq" id="WP_137742830.1">
    <property type="nucleotide sequence ID" value="NZ_BORC01000002.1"/>
</dbReference>
<keyword evidence="4" id="KW-1185">Reference proteome</keyword>
<name>A0A919WGW2_9BACI</name>
<evidence type="ECO:0000259" key="2">
    <source>
        <dbReference type="Pfam" id="PF02481"/>
    </source>
</evidence>
<dbReference type="Pfam" id="PF02481">
    <property type="entry name" value="DNA_processg_A"/>
    <property type="match status" value="1"/>
</dbReference>
<proteinExistence type="inferred from homology"/>
<dbReference type="EMBL" id="BORC01000002">
    <property type="protein sequence ID" value="GIN61514.1"/>
    <property type="molecule type" value="Genomic_DNA"/>
</dbReference>
<evidence type="ECO:0000313" key="3">
    <source>
        <dbReference type="EMBL" id="GIN61514.1"/>
    </source>
</evidence>
<dbReference type="SUPFAM" id="SSF102405">
    <property type="entry name" value="MCP/YpsA-like"/>
    <property type="match status" value="1"/>
</dbReference>
<dbReference type="Proteomes" id="UP000682111">
    <property type="component" value="Unassembled WGS sequence"/>
</dbReference>
<sequence>MDEFKRRLVSLHHCKGIGWKTIYQLLKHDPDLSTLFEKKKFPSFLPQLQKKLLENFHSHYIYEQIRQYELNQIHMITLFDDEYPDILRETYEPPWVLYGKGRIDLLQRQLKLAVVGSRNATEYGRKAIEAIFPTLIEDGVVIVSGLAIGIDTIAHETSMRLGGTTIAVIAGGLFHIYPKTNKELAIEMMRNQLVLSEYPPHSLPLRWQFPLRNRIISGMSNGTFIVEAKQKSGSLITANLAVNEGREVFALPGNIFSTTSTGTNELIQQGAKLVFSGKDILEELNY</sequence>
<comment type="similarity">
    <text evidence="1">Belongs to the DprA/Smf family.</text>
</comment>
<comment type="caution">
    <text evidence="3">The sequence shown here is derived from an EMBL/GenBank/DDBJ whole genome shotgun (WGS) entry which is preliminary data.</text>
</comment>
<evidence type="ECO:0000313" key="4">
    <source>
        <dbReference type="Proteomes" id="UP000682111"/>
    </source>
</evidence>
<dbReference type="PANTHER" id="PTHR43022:SF1">
    <property type="entry name" value="PROTEIN SMF"/>
    <property type="match status" value="1"/>
</dbReference>
<evidence type="ECO:0000256" key="1">
    <source>
        <dbReference type="ARBA" id="ARBA00006525"/>
    </source>
</evidence>
<dbReference type="NCBIfam" id="TIGR00732">
    <property type="entry name" value="dprA"/>
    <property type="match status" value="1"/>
</dbReference>
<dbReference type="InterPro" id="IPR057666">
    <property type="entry name" value="DrpA_SLOG"/>
</dbReference>
<reference evidence="3" key="1">
    <citation type="submission" date="2021-03" db="EMBL/GenBank/DDBJ databases">
        <title>Antimicrobial resistance genes in bacteria isolated from Japanese honey, and their potential for conferring macrolide and lincosamide resistance in the American foulbrood pathogen Paenibacillus larvae.</title>
        <authorList>
            <person name="Okamoto M."/>
            <person name="Kumagai M."/>
            <person name="Kanamori H."/>
            <person name="Takamatsu D."/>
        </authorList>
    </citation>
    <scope>NUCLEOTIDE SEQUENCE</scope>
    <source>
        <strain evidence="3">J27TS8</strain>
    </source>
</reference>
<dbReference type="GO" id="GO:0009294">
    <property type="term" value="P:DNA-mediated transformation"/>
    <property type="evidence" value="ECO:0007669"/>
    <property type="project" value="InterPro"/>
</dbReference>
<dbReference type="OrthoDB" id="9785707at2"/>